<evidence type="ECO:0000313" key="9">
    <source>
        <dbReference type="Proteomes" id="UP001186944"/>
    </source>
</evidence>
<dbReference type="Pfam" id="PF02351">
    <property type="entry name" value="GDNF"/>
    <property type="match status" value="1"/>
</dbReference>
<evidence type="ECO:0000256" key="3">
    <source>
        <dbReference type="ARBA" id="ARBA00022729"/>
    </source>
</evidence>
<dbReference type="EMBL" id="VSWD01000007">
    <property type="protein sequence ID" value="KAK3096742.1"/>
    <property type="molecule type" value="Genomic_DNA"/>
</dbReference>
<name>A0AA88YCL1_PINIB</name>
<comment type="caution">
    <text evidence="8">The sequence shown here is derived from an EMBL/GenBank/DDBJ whole genome shotgun (WGS) entry which is preliminary data.</text>
</comment>
<dbReference type="GO" id="GO:0005886">
    <property type="term" value="C:plasma membrane"/>
    <property type="evidence" value="ECO:0007669"/>
    <property type="project" value="UniProtKB-SubCell"/>
</dbReference>
<evidence type="ECO:0000313" key="8">
    <source>
        <dbReference type="EMBL" id="KAK3096742.1"/>
    </source>
</evidence>
<keyword evidence="5" id="KW-0325">Glycoprotein</keyword>
<evidence type="ECO:0000256" key="5">
    <source>
        <dbReference type="ARBA" id="ARBA00023180"/>
    </source>
</evidence>
<dbReference type="PANTHER" id="PTHR16840">
    <property type="entry name" value="GROWTH ARREST-SPECIFIC PROTEIN 1"/>
    <property type="match status" value="1"/>
</dbReference>
<evidence type="ECO:0000259" key="7">
    <source>
        <dbReference type="Pfam" id="PF02351"/>
    </source>
</evidence>
<reference evidence="8" key="1">
    <citation type="submission" date="2019-08" db="EMBL/GenBank/DDBJ databases">
        <title>The improved chromosome-level genome for the pearl oyster Pinctada fucata martensii using PacBio sequencing and Hi-C.</title>
        <authorList>
            <person name="Zheng Z."/>
        </authorList>
    </citation>
    <scope>NUCLEOTIDE SEQUENCE</scope>
    <source>
        <strain evidence="8">ZZ-2019</strain>
        <tissue evidence="8">Adductor muscle</tissue>
    </source>
</reference>
<feature type="signal peptide" evidence="6">
    <location>
        <begin position="1"/>
        <end position="27"/>
    </location>
</feature>
<sequence>MITKYISKNISFVFFLEFCILFRITESYGTCSEIRGRCESRIGCSMALHTFGIACDDLTSGISEECTKQCQRALVSLISSENGAGMDFINCECGEGNSMEIRHCEEKKQRVQVCATDVINAWKSMDDPSVVISCTLALWLCEADSSCLTALNYFTENCSNLMKGRQCSSRCNNSMNILYQQKQAQKLHTCNCEGTEIGFDCSKMRKYTDVLCHNKTATYRQVGNHVDGNGATSFYFLTVPRGINDLLIVILLIVLNCLMS</sequence>
<dbReference type="PANTHER" id="PTHR16840:SF3">
    <property type="entry name" value="GROWTH ARREST-SPECIFIC PROTEIN 1"/>
    <property type="match status" value="1"/>
</dbReference>
<evidence type="ECO:0000256" key="6">
    <source>
        <dbReference type="SAM" id="SignalP"/>
    </source>
</evidence>
<evidence type="ECO:0000256" key="4">
    <source>
        <dbReference type="ARBA" id="ARBA00023136"/>
    </source>
</evidence>
<organism evidence="8 9">
    <name type="scientific">Pinctada imbricata</name>
    <name type="common">Atlantic pearl-oyster</name>
    <name type="synonym">Pinctada martensii</name>
    <dbReference type="NCBI Taxonomy" id="66713"/>
    <lineage>
        <taxon>Eukaryota</taxon>
        <taxon>Metazoa</taxon>
        <taxon>Spiralia</taxon>
        <taxon>Lophotrochozoa</taxon>
        <taxon>Mollusca</taxon>
        <taxon>Bivalvia</taxon>
        <taxon>Autobranchia</taxon>
        <taxon>Pteriomorphia</taxon>
        <taxon>Pterioida</taxon>
        <taxon>Pterioidea</taxon>
        <taxon>Pteriidae</taxon>
        <taxon>Pinctada</taxon>
    </lineage>
</organism>
<evidence type="ECO:0000256" key="1">
    <source>
        <dbReference type="ARBA" id="ARBA00004236"/>
    </source>
</evidence>
<dbReference type="InterPro" id="IPR016017">
    <property type="entry name" value="GDNF/GAS1"/>
</dbReference>
<keyword evidence="2" id="KW-1003">Cell membrane</keyword>
<dbReference type="Proteomes" id="UP001186944">
    <property type="component" value="Unassembled WGS sequence"/>
</dbReference>
<evidence type="ECO:0000256" key="2">
    <source>
        <dbReference type="ARBA" id="ARBA00022475"/>
    </source>
</evidence>
<dbReference type="GO" id="GO:0051726">
    <property type="term" value="P:regulation of cell cycle"/>
    <property type="evidence" value="ECO:0007669"/>
    <property type="project" value="InterPro"/>
</dbReference>
<feature type="chain" id="PRO_5041741207" description="GDNF/GAS1 domain-containing protein" evidence="6">
    <location>
        <begin position="28"/>
        <end position="260"/>
    </location>
</feature>
<gene>
    <name evidence="8" type="ORF">FSP39_002850</name>
</gene>
<protein>
    <recommendedName>
        <fullName evidence="7">GDNF/GAS1 domain-containing protein</fullName>
    </recommendedName>
</protein>
<feature type="domain" description="GDNF/GAS1" evidence="7">
    <location>
        <begin position="134"/>
        <end position="208"/>
    </location>
</feature>
<proteinExistence type="predicted"/>
<keyword evidence="3 6" id="KW-0732">Signal</keyword>
<accession>A0AA88YCL1</accession>
<keyword evidence="9" id="KW-1185">Reference proteome</keyword>
<dbReference type="InterPro" id="IPR039596">
    <property type="entry name" value="GAS1"/>
</dbReference>
<comment type="subcellular location">
    <subcellularLocation>
        <location evidence="1">Cell membrane</location>
    </subcellularLocation>
</comment>
<dbReference type="AlphaFoldDB" id="A0AA88YCL1"/>
<keyword evidence="4" id="KW-0472">Membrane</keyword>